<evidence type="ECO:0000256" key="5">
    <source>
        <dbReference type="ARBA" id="ARBA00022833"/>
    </source>
</evidence>
<dbReference type="GO" id="GO:0005634">
    <property type="term" value="C:nucleus"/>
    <property type="evidence" value="ECO:0000318"/>
    <property type="project" value="GO_Central"/>
</dbReference>
<feature type="domain" description="C2H2-type" evidence="9">
    <location>
        <begin position="441"/>
        <end position="470"/>
    </location>
</feature>
<feature type="region of interest" description="Disordered" evidence="8">
    <location>
        <begin position="378"/>
        <end position="429"/>
    </location>
</feature>
<keyword evidence="6" id="KW-0539">Nucleus</keyword>
<proteinExistence type="predicted"/>
<dbReference type="EnsemblMetazoa" id="XM_030975238">
    <property type="protein sequence ID" value="XP_030831098"/>
    <property type="gene ID" value="LOC115920178"/>
</dbReference>
<keyword evidence="5" id="KW-0862">Zinc</keyword>
<feature type="region of interest" description="Disordered" evidence="8">
    <location>
        <begin position="39"/>
        <end position="214"/>
    </location>
</feature>
<feature type="domain" description="C2H2-type" evidence="9">
    <location>
        <begin position="530"/>
        <end position="558"/>
    </location>
</feature>
<dbReference type="InterPro" id="IPR013087">
    <property type="entry name" value="Znf_C2H2_type"/>
</dbReference>
<dbReference type="AlphaFoldDB" id="A0A7M7N675"/>
<evidence type="ECO:0000256" key="7">
    <source>
        <dbReference type="PROSITE-ProRule" id="PRU00042"/>
    </source>
</evidence>
<evidence type="ECO:0000256" key="2">
    <source>
        <dbReference type="ARBA" id="ARBA00022723"/>
    </source>
</evidence>
<evidence type="ECO:0000256" key="4">
    <source>
        <dbReference type="ARBA" id="ARBA00022771"/>
    </source>
</evidence>
<comment type="subcellular location">
    <subcellularLocation>
        <location evidence="1">Nucleus</location>
    </subcellularLocation>
</comment>
<name>A0A7M7N675_STRPU</name>
<feature type="compositionally biased region" description="Polar residues" evidence="8">
    <location>
        <begin position="169"/>
        <end position="179"/>
    </location>
</feature>
<reference evidence="10" key="2">
    <citation type="submission" date="2021-01" db="UniProtKB">
        <authorList>
            <consortium name="EnsemblMetazoa"/>
        </authorList>
    </citation>
    <scope>IDENTIFICATION</scope>
</reference>
<dbReference type="SUPFAM" id="SSF57667">
    <property type="entry name" value="beta-beta-alpha zinc fingers"/>
    <property type="match status" value="2"/>
</dbReference>
<dbReference type="OrthoDB" id="3561125at2759"/>
<dbReference type="PANTHER" id="PTHR24394:SF29">
    <property type="entry name" value="MYONEURIN"/>
    <property type="match status" value="1"/>
</dbReference>
<reference evidence="11" key="1">
    <citation type="submission" date="2015-02" db="EMBL/GenBank/DDBJ databases">
        <title>Genome sequencing for Strongylocentrotus purpuratus.</title>
        <authorList>
            <person name="Murali S."/>
            <person name="Liu Y."/>
            <person name="Vee V."/>
            <person name="English A."/>
            <person name="Wang M."/>
            <person name="Skinner E."/>
            <person name="Han Y."/>
            <person name="Muzny D.M."/>
            <person name="Worley K.C."/>
            <person name="Gibbs R.A."/>
        </authorList>
    </citation>
    <scope>NUCLEOTIDE SEQUENCE</scope>
</reference>
<dbReference type="GO" id="GO:0045944">
    <property type="term" value="P:positive regulation of transcription by RNA polymerase II"/>
    <property type="evidence" value="ECO:0000318"/>
    <property type="project" value="GO_Central"/>
</dbReference>
<sequence>MDEPAGEVQFRCKLCQFTGSDKTEIAEHFLSEHIEVEYITPTKKGKIDKEKKEKLLDEKEKEGNDSFTEKSPSRKRGRPRGKTSSSVKSPKIAFSPEPATSQDDPGHLGRGMRKRKKKLSLDEVNSEDVDDGDDDDGDDDHGDDDDEEDILDDEEHDNDSEVEDESTEEQISNEANKNTIKLKPLEFKPRRRGRPRKNERRTHRKRDRNWSTMDDVKPKNEERVKLNLVVPMKVFKKILRDRADEWQKTYDDEHSLNLFRCEVERCRGMGMPEAEFDVHMKCHVSNMEGFRCFICQFMCLHWRNMRHHYCKVHDQMLSKVTCDFEGCQKEFPKYGALRTHVTISHIKPDLVTKLSTSTSDLSEFSSYLDNVKIKKIGKEDHEEDDEDDGEEPRKQRGRPPKRKRPVGRPPKDTEGYSRRQNLQRRVHGEDREKFQRRLVAFVCEVCSAKFNEEEKLMEHSLRHYHNDNDQINCTECEAFVTAEESSLRIHMSEEHKRLLQLHRCDKCNFSSNRFHDLKKHNIVHTGAKNFMCDKCGKCTTTPYNLKVHYRRMHASDEEKKIKCISCEYRCADKAVLKDHIRQKHGLLINGDEYTNPGRCSSTRALIVPTWVASSPVWTTTCAFTTRTASTSVISVPMPARPRTTWCCIFAPMTE</sequence>
<keyword evidence="4 7" id="KW-0863">Zinc-finger</keyword>
<keyword evidence="2" id="KW-0479">Metal-binding</keyword>
<feature type="compositionally biased region" description="Acidic residues" evidence="8">
    <location>
        <begin position="381"/>
        <end position="390"/>
    </location>
</feature>
<dbReference type="GO" id="GO:0008270">
    <property type="term" value="F:zinc ion binding"/>
    <property type="evidence" value="ECO:0007669"/>
    <property type="project" value="UniProtKB-KW"/>
</dbReference>
<dbReference type="PANTHER" id="PTHR24394">
    <property type="entry name" value="ZINC FINGER PROTEIN"/>
    <property type="match status" value="1"/>
</dbReference>
<accession>A0A7M7N675</accession>
<dbReference type="RefSeq" id="XP_030831098.1">
    <property type="nucleotide sequence ID" value="XM_030975238.1"/>
</dbReference>
<evidence type="ECO:0000256" key="1">
    <source>
        <dbReference type="ARBA" id="ARBA00004123"/>
    </source>
</evidence>
<keyword evidence="11" id="KW-1185">Reference proteome</keyword>
<protein>
    <recommendedName>
        <fullName evidence="9">C2H2-type domain-containing protein</fullName>
    </recommendedName>
</protein>
<evidence type="ECO:0000313" key="10">
    <source>
        <dbReference type="EnsemblMetazoa" id="XP_030831098"/>
    </source>
</evidence>
<dbReference type="InParanoid" id="A0A7M7N675"/>
<keyword evidence="3" id="KW-0677">Repeat</keyword>
<organism evidence="10 11">
    <name type="scientific">Strongylocentrotus purpuratus</name>
    <name type="common">Purple sea urchin</name>
    <dbReference type="NCBI Taxonomy" id="7668"/>
    <lineage>
        <taxon>Eukaryota</taxon>
        <taxon>Metazoa</taxon>
        <taxon>Echinodermata</taxon>
        <taxon>Eleutherozoa</taxon>
        <taxon>Echinozoa</taxon>
        <taxon>Echinoidea</taxon>
        <taxon>Euechinoidea</taxon>
        <taxon>Echinacea</taxon>
        <taxon>Camarodonta</taxon>
        <taxon>Echinidea</taxon>
        <taxon>Strongylocentrotidae</taxon>
        <taxon>Strongylocentrotus</taxon>
    </lineage>
</organism>
<dbReference type="InterPro" id="IPR036236">
    <property type="entry name" value="Znf_C2H2_sf"/>
</dbReference>
<evidence type="ECO:0000256" key="6">
    <source>
        <dbReference type="ARBA" id="ARBA00023242"/>
    </source>
</evidence>
<dbReference type="PROSITE" id="PS50157">
    <property type="entry name" value="ZINC_FINGER_C2H2_2"/>
    <property type="match status" value="3"/>
</dbReference>
<feature type="compositionally biased region" description="Basic and acidic residues" evidence="8">
    <location>
        <begin position="45"/>
        <end position="72"/>
    </location>
</feature>
<evidence type="ECO:0000313" key="11">
    <source>
        <dbReference type="Proteomes" id="UP000007110"/>
    </source>
</evidence>
<feature type="compositionally biased region" description="Basic residues" evidence="8">
    <location>
        <begin position="395"/>
        <end position="406"/>
    </location>
</feature>
<dbReference type="Pfam" id="PF00096">
    <property type="entry name" value="zf-C2H2"/>
    <property type="match status" value="1"/>
</dbReference>
<evidence type="ECO:0000256" key="3">
    <source>
        <dbReference type="ARBA" id="ARBA00022737"/>
    </source>
</evidence>
<dbReference type="Gene3D" id="3.30.160.60">
    <property type="entry name" value="Classic Zinc Finger"/>
    <property type="match status" value="2"/>
</dbReference>
<evidence type="ECO:0000259" key="9">
    <source>
        <dbReference type="PROSITE" id="PS50157"/>
    </source>
</evidence>
<dbReference type="FunFam" id="3.30.160.60:FF:004161">
    <property type="match status" value="1"/>
</dbReference>
<dbReference type="GeneID" id="115920178"/>
<feature type="domain" description="C2H2-type" evidence="9">
    <location>
        <begin position="502"/>
        <end position="529"/>
    </location>
</feature>
<feature type="compositionally biased region" description="Acidic residues" evidence="8">
    <location>
        <begin position="124"/>
        <end position="168"/>
    </location>
</feature>
<feature type="compositionally biased region" description="Basic residues" evidence="8">
    <location>
        <begin position="189"/>
        <end position="207"/>
    </location>
</feature>
<dbReference type="OMA" id="FRCEVER"/>
<dbReference type="KEGG" id="spu:115920178"/>
<dbReference type="Proteomes" id="UP000007110">
    <property type="component" value="Unassembled WGS sequence"/>
</dbReference>
<dbReference type="PROSITE" id="PS00028">
    <property type="entry name" value="ZINC_FINGER_C2H2_1"/>
    <property type="match status" value="3"/>
</dbReference>
<dbReference type="SMART" id="SM00355">
    <property type="entry name" value="ZnF_C2H2"/>
    <property type="match status" value="9"/>
</dbReference>
<evidence type="ECO:0000256" key="8">
    <source>
        <dbReference type="SAM" id="MobiDB-lite"/>
    </source>
</evidence>